<keyword evidence="1 7" id="KW-0808">Transferase</keyword>
<dbReference type="InterPro" id="IPR043519">
    <property type="entry name" value="NT_sf"/>
</dbReference>
<dbReference type="GO" id="GO:0005524">
    <property type="term" value="F:ATP binding"/>
    <property type="evidence" value="ECO:0007669"/>
    <property type="project" value="UniProtKB-KW"/>
</dbReference>
<dbReference type="InterPro" id="IPR025184">
    <property type="entry name" value="AadA_C"/>
</dbReference>
<evidence type="ECO:0000259" key="9">
    <source>
        <dbReference type="Pfam" id="PF13427"/>
    </source>
</evidence>
<evidence type="ECO:0000256" key="2">
    <source>
        <dbReference type="ARBA" id="ARBA00023251"/>
    </source>
</evidence>
<proteinExistence type="predicted"/>
<protein>
    <recommendedName>
        <fullName evidence="4 7">Aminoglycoside (3'') (9) adenylyltransferase</fullName>
        <ecNumber evidence="3 7">2.7.7.47</ecNumber>
    </recommendedName>
</protein>
<dbReference type="InterPro" id="IPR002934">
    <property type="entry name" value="Polymerase_NTP_transf_dom"/>
</dbReference>
<dbReference type="AlphaFoldDB" id="A7KFY3"/>
<evidence type="ECO:0000313" key="10">
    <source>
        <dbReference type="EMBL" id="ABQ02850.1"/>
    </source>
</evidence>
<dbReference type="NCBIfam" id="NF012157">
    <property type="entry name" value="ANT_3pp_I"/>
    <property type="match status" value="1"/>
</dbReference>
<dbReference type="Gene3D" id="3.30.460.10">
    <property type="entry name" value="Beta Polymerase, domain 2"/>
    <property type="match status" value="1"/>
</dbReference>
<dbReference type="InterPro" id="IPR024172">
    <property type="entry name" value="AadA/Aad9"/>
</dbReference>
<dbReference type="Pfam" id="PF01909">
    <property type="entry name" value="NTP_transf_2"/>
    <property type="match status" value="1"/>
</dbReference>
<geneLocation type="plasmid" evidence="10">
    <name>pK29</name>
</geneLocation>
<keyword evidence="7" id="KW-0547">Nucleotide-binding</keyword>
<dbReference type="EMBL" id="EF382672">
    <property type="protein sequence ID" value="ABQ02850.1"/>
    <property type="molecule type" value="Genomic_DNA"/>
</dbReference>
<feature type="domain" description="Polymerase nucleotidyl transferase" evidence="8">
    <location>
        <begin position="37"/>
        <end position="106"/>
    </location>
</feature>
<dbReference type="PIRSF" id="PIRSF000819">
    <property type="entry name" value="Streptomycin_3-adenylyltransf"/>
    <property type="match status" value="1"/>
</dbReference>
<comment type="catalytic activity">
    <reaction evidence="6 7">
        <text>streptomycin + ATP = 3''-O-adenylylstreptomycin + diphosphate</text>
        <dbReference type="Rhea" id="RHEA:20245"/>
        <dbReference type="ChEBI" id="CHEBI:30616"/>
        <dbReference type="ChEBI" id="CHEBI:33019"/>
        <dbReference type="ChEBI" id="CHEBI:58007"/>
        <dbReference type="ChEBI" id="CHEBI:58605"/>
        <dbReference type="EC" id="2.7.7.47"/>
    </reaction>
</comment>
<evidence type="ECO:0000256" key="1">
    <source>
        <dbReference type="ARBA" id="ARBA00022679"/>
    </source>
</evidence>
<feature type="domain" description="Adenylyltransferase AadA C-terminal" evidence="9">
    <location>
        <begin position="162"/>
        <end position="263"/>
    </location>
</feature>
<dbReference type="SUPFAM" id="SSF81301">
    <property type="entry name" value="Nucleotidyltransferase"/>
    <property type="match status" value="1"/>
</dbReference>
<dbReference type="NCBIfam" id="NF010309">
    <property type="entry name" value="PRK13746.1"/>
    <property type="match status" value="1"/>
</dbReference>
<evidence type="ECO:0000256" key="4">
    <source>
        <dbReference type="ARBA" id="ARBA00035252"/>
    </source>
</evidence>
<dbReference type="Pfam" id="PF13427">
    <property type="entry name" value="AadA_C"/>
    <property type="match status" value="1"/>
</dbReference>
<keyword evidence="2 7" id="KW-0046">Antibiotic resistance</keyword>
<evidence type="ECO:0000256" key="6">
    <source>
        <dbReference type="ARBA" id="ARBA00048566"/>
    </source>
</evidence>
<keyword evidence="7" id="KW-0548">Nucleotidyltransferase</keyword>
<organism evidence="10">
    <name type="scientific">Klebsiella pneumoniae</name>
    <dbReference type="NCBI Taxonomy" id="573"/>
    <lineage>
        <taxon>Bacteria</taxon>
        <taxon>Pseudomonadati</taxon>
        <taxon>Pseudomonadota</taxon>
        <taxon>Gammaproteobacteria</taxon>
        <taxon>Enterobacterales</taxon>
        <taxon>Enterobacteriaceae</taxon>
        <taxon>Klebsiella/Raoultella group</taxon>
        <taxon>Klebsiella</taxon>
        <taxon>Klebsiella pneumoniae complex</taxon>
    </lineage>
</organism>
<evidence type="ECO:0000256" key="7">
    <source>
        <dbReference type="PIRNR" id="PIRNR000819"/>
    </source>
</evidence>
<dbReference type="CDD" id="cd05403">
    <property type="entry name" value="NT_KNTase_like"/>
    <property type="match status" value="1"/>
</dbReference>
<dbReference type="EC" id="2.7.7.47" evidence="3 7"/>
<evidence type="ECO:0000256" key="5">
    <source>
        <dbReference type="ARBA" id="ARBA00047831"/>
    </source>
</evidence>
<name>A7KFY3_KLEPN</name>
<sequence>MLPKTKLDIMREAVTIEISNQLSEVLSVIERHLESTLLAVHLYGSAVDGGLKPYSDIDLLVTVAVKLDETTRRALLNDLMEASAFPGESETLRAIEVTLVVHDDIIPWRYPAKRELQFGEWQRNDILAGIFEPAMIDIDLAILLTKAREHSVALVGPAAEEFFDPVPEQDLFEALRETLKLWNSQPDWAGDERNVVLTLSRIWYSAITGKIAPKDVAADWAIKRLPAQYQPVLLEAKQAYLGQKEDHLASRADHLEEFIRFVKGEIIKSVGK</sequence>
<evidence type="ECO:0000259" key="8">
    <source>
        <dbReference type="Pfam" id="PF01909"/>
    </source>
</evidence>
<evidence type="ECO:0000256" key="3">
    <source>
        <dbReference type="ARBA" id="ARBA00035126"/>
    </source>
</evidence>
<dbReference type="GO" id="GO:0070566">
    <property type="term" value="F:adenylyltransferase activity"/>
    <property type="evidence" value="ECO:0007669"/>
    <property type="project" value="InterPro"/>
</dbReference>
<accession>A7KFY3</accession>
<comment type="catalytic activity">
    <reaction evidence="5 7">
        <text>spectinomycin + ATP = 9-O-adenylylspectinomycin + diphosphate</text>
        <dbReference type="Rhea" id="RHEA:63228"/>
        <dbReference type="ChEBI" id="CHEBI:30616"/>
        <dbReference type="ChEBI" id="CHEBI:33019"/>
        <dbReference type="ChEBI" id="CHEBI:146260"/>
        <dbReference type="ChEBI" id="CHEBI:146261"/>
    </reaction>
</comment>
<dbReference type="SMR" id="A7KFY3"/>
<dbReference type="GO" id="GO:0009012">
    <property type="term" value="F:aminoglycoside 3''-adenylyltransferase activity"/>
    <property type="evidence" value="ECO:0007669"/>
    <property type="project" value="UniProtKB-EC"/>
</dbReference>
<reference evidence="10" key="2">
    <citation type="submission" date="2007-01" db="EMBL/GenBank/DDBJ databases">
        <authorList>
            <person name="Chen Y.-T."/>
            <person name="Wu K.-M."/>
            <person name="Liao T.-L."/>
            <person name="Shiau Y.-R."/>
            <person name="Yan J.-J."/>
            <person name="Su I.-J."/>
            <person name="Lauderdale T.-L."/>
            <person name="Tsai S.-F."/>
        </authorList>
    </citation>
    <scope>NUCLEOTIDE SEQUENCE</scope>
    <source>
        <strain evidence="10">NK29</strain>
        <plasmid evidence="10">pK29</plasmid>
    </source>
</reference>
<dbReference type="GO" id="GO:0046677">
    <property type="term" value="P:response to antibiotic"/>
    <property type="evidence" value="ECO:0007669"/>
    <property type="project" value="UniProtKB-KW"/>
</dbReference>
<reference evidence="10" key="1">
    <citation type="journal article" date="2007" name="Antimicrob. Agents Chemother.">
        <title>Sequencing and comparative genomic analysis of pK29, a 269-kilobase conjugative plasmid encoding CMY-8 and CTX-M-3 beta-lactamases in Klebsiella pneumoniae.</title>
        <authorList>
            <person name="Chen Y.T."/>
            <person name="Lauderdale T.L."/>
            <person name="Liao T.L."/>
            <person name="Shiau Y.R."/>
            <person name="Shu H.Y."/>
            <person name="Wu K.M."/>
            <person name="Yan J.J."/>
            <person name="Su I.J."/>
            <person name="Tsai S.F."/>
        </authorList>
    </citation>
    <scope>NUCLEOTIDE SEQUENCE</scope>
    <source>
        <strain evidence="10">NK29</strain>
        <plasmid evidence="10">pK29</plasmid>
    </source>
</reference>
<keyword evidence="10" id="KW-0614">Plasmid</keyword>
<keyword evidence="7" id="KW-0067">ATP-binding</keyword>